<protein>
    <recommendedName>
        <fullName evidence="3">RNase H type-1 domain-containing protein</fullName>
    </recommendedName>
</protein>
<keyword evidence="2" id="KW-1185">Reference proteome</keyword>
<dbReference type="PANTHER" id="PTHR47074">
    <property type="entry name" value="BNAC02G40300D PROTEIN"/>
    <property type="match status" value="1"/>
</dbReference>
<dbReference type="InParanoid" id="A0A2P5CMT1"/>
<dbReference type="EMBL" id="JXTC01000348">
    <property type="protein sequence ID" value="PON62305.1"/>
    <property type="molecule type" value="Genomic_DNA"/>
</dbReference>
<gene>
    <name evidence="1" type="ORF">TorRG33x02_279580</name>
</gene>
<proteinExistence type="predicted"/>
<evidence type="ECO:0000313" key="1">
    <source>
        <dbReference type="EMBL" id="PON62305.1"/>
    </source>
</evidence>
<dbReference type="AlphaFoldDB" id="A0A2P5CMT1"/>
<accession>A0A2P5CMT1</accession>
<dbReference type="PANTHER" id="PTHR47074:SF48">
    <property type="entry name" value="POLYNUCLEOTIDYL TRANSFERASE, RIBONUCLEASE H-LIKE SUPERFAMILY PROTEIN"/>
    <property type="match status" value="1"/>
</dbReference>
<organism evidence="1 2">
    <name type="scientific">Trema orientale</name>
    <name type="common">Charcoal tree</name>
    <name type="synonym">Celtis orientalis</name>
    <dbReference type="NCBI Taxonomy" id="63057"/>
    <lineage>
        <taxon>Eukaryota</taxon>
        <taxon>Viridiplantae</taxon>
        <taxon>Streptophyta</taxon>
        <taxon>Embryophyta</taxon>
        <taxon>Tracheophyta</taxon>
        <taxon>Spermatophyta</taxon>
        <taxon>Magnoliopsida</taxon>
        <taxon>eudicotyledons</taxon>
        <taxon>Gunneridae</taxon>
        <taxon>Pentapetalae</taxon>
        <taxon>rosids</taxon>
        <taxon>fabids</taxon>
        <taxon>Rosales</taxon>
        <taxon>Cannabaceae</taxon>
        <taxon>Trema</taxon>
    </lineage>
</organism>
<dbReference type="Proteomes" id="UP000237000">
    <property type="component" value="Unassembled WGS sequence"/>
</dbReference>
<dbReference type="InterPro" id="IPR052929">
    <property type="entry name" value="RNase_H-like_EbsB-rel"/>
</dbReference>
<reference evidence="2" key="1">
    <citation type="submission" date="2016-06" db="EMBL/GenBank/DDBJ databases">
        <title>Parallel loss of symbiosis genes in relatives of nitrogen-fixing non-legume Parasponia.</title>
        <authorList>
            <person name="Van Velzen R."/>
            <person name="Holmer R."/>
            <person name="Bu F."/>
            <person name="Rutten L."/>
            <person name="Van Zeijl A."/>
            <person name="Liu W."/>
            <person name="Santuari L."/>
            <person name="Cao Q."/>
            <person name="Sharma T."/>
            <person name="Shen D."/>
            <person name="Roswanjaya Y."/>
            <person name="Wardhani T."/>
            <person name="Kalhor M.S."/>
            <person name="Jansen J."/>
            <person name="Van den Hoogen J."/>
            <person name="Gungor B."/>
            <person name="Hartog M."/>
            <person name="Hontelez J."/>
            <person name="Verver J."/>
            <person name="Yang W.-C."/>
            <person name="Schijlen E."/>
            <person name="Repin R."/>
            <person name="Schilthuizen M."/>
            <person name="Schranz E."/>
            <person name="Heidstra R."/>
            <person name="Miyata K."/>
            <person name="Fedorova E."/>
            <person name="Kohlen W."/>
            <person name="Bisseling T."/>
            <person name="Smit S."/>
            <person name="Geurts R."/>
        </authorList>
    </citation>
    <scope>NUCLEOTIDE SEQUENCE [LARGE SCALE GENOMIC DNA]</scope>
    <source>
        <strain evidence="2">cv. RG33-2</strain>
    </source>
</reference>
<sequence>MPCSHARMLWRLTQLRIDFQMFSSVSFSDILHSMSRSLTNNELEKSLCLLWCVWEEQNQRFHNGKHRDAAEILNWAENYVCSYRLAQQKRNTKALIPGHSNSVKHWQAPLPGSFKMNVDASLLSNNRGIGVGAVIRYFAGQVAHVCHSANEAAHSLAKYALGIESECIWWEELHLLSLLLLH</sequence>
<evidence type="ECO:0008006" key="3">
    <source>
        <dbReference type="Google" id="ProtNLM"/>
    </source>
</evidence>
<evidence type="ECO:0000313" key="2">
    <source>
        <dbReference type="Proteomes" id="UP000237000"/>
    </source>
</evidence>
<dbReference type="OrthoDB" id="1625009at2759"/>
<name>A0A2P5CMT1_TREOI</name>
<comment type="caution">
    <text evidence="1">The sequence shown here is derived from an EMBL/GenBank/DDBJ whole genome shotgun (WGS) entry which is preliminary data.</text>
</comment>